<dbReference type="EMBL" id="JROM01000040">
    <property type="protein sequence ID" value="KHE74084.1"/>
    <property type="molecule type" value="Genomic_DNA"/>
</dbReference>
<protein>
    <submittedName>
        <fullName evidence="1">Uncharacterized protein</fullName>
    </submittedName>
</protein>
<reference evidence="1 2" key="1">
    <citation type="submission" date="2014-09" db="EMBL/GenBank/DDBJ databases">
        <title>High-quality draft genome sequence of Kocuria marina SO9-6, an actinobacterium isolated from a copper mine.</title>
        <authorList>
            <person name="Castro D.B."/>
            <person name="Pereira L.B."/>
            <person name="Silva M.V."/>
            <person name="Silva B.P."/>
            <person name="Zanardi B.R."/>
            <person name="Carlos C."/>
            <person name="Belgini D.R."/>
            <person name="Limache E.G."/>
            <person name="Lacerda G.V."/>
            <person name="Nery M.B."/>
            <person name="Gomes M.B."/>
            <person name="Souza S."/>
            <person name="Silva T.M."/>
            <person name="Rodrigues V.D."/>
            <person name="Paulino L.C."/>
            <person name="Vicentini R."/>
            <person name="Ferraz L.F."/>
            <person name="Ottoboni L.M."/>
        </authorList>
    </citation>
    <scope>NUCLEOTIDE SEQUENCE [LARGE SCALE GENOMIC DNA]</scope>
    <source>
        <strain evidence="1 2">SO9-6</strain>
    </source>
</reference>
<dbReference type="AlphaFoldDB" id="A0A0B0DFN8"/>
<accession>A0A0B0DFN8</accession>
<sequence>MEGYRAGLDELGLLLREPKVRQQAAHMDVTMREISTAVLAPYGSYNPQATIHAQDFDSRMFPMKYHLTEAHETLIKTITQRHFVGWLSRWAERYRDVKHRRWNRRMNQKASS</sequence>
<name>A0A0B0DFN8_9MICC</name>
<organism evidence="1 2">
    <name type="scientific">Kocuria marina</name>
    <dbReference type="NCBI Taxonomy" id="223184"/>
    <lineage>
        <taxon>Bacteria</taxon>
        <taxon>Bacillati</taxon>
        <taxon>Actinomycetota</taxon>
        <taxon>Actinomycetes</taxon>
        <taxon>Micrococcales</taxon>
        <taxon>Micrococcaceae</taxon>
        <taxon>Kocuria</taxon>
    </lineage>
</organism>
<gene>
    <name evidence="1" type="ORF">AS25_09030</name>
</gene>
<dbReference type="Proteomes" id="UP000030664">
    <property type="component" value="Unassembled WGS sequence"/>
</dbReference>
<proteinExistence type="predicted"/>
<dbReference type="RefSeq" id="WP_035964504.1">
    <property type="nucleotide sequence ID" value="NZ_JROM01000040.1"/>
</dbReference>
<comment type="caution">
    <text evidence="1">The sequence shown here is derived from an EMBL/GenBank/DDBJ whole genome shotgun (WGS) entry which is preliminary data.</text>
</comment>
<evidence type="ECO:0000313" key="2">
    <source>
        <dbReference type="Proteomes" id="UP000030664"/>
    </source>
</evidence>
<evidence type="ECO:0000313" key="1">
    <source>
        <dbReference type="EMBL" id="KHE74084.1"/>
    </source>
</evidence>